<dbReference type="RefSeq" id="WP_091295517.1">
    <property type="nucleotide sequence ID" value="NZ_FNON01000008.1"/>
</dbReference>
<dbReference type="InterPro" id="IPR000073">
    <property type="entry name" value="AB_hydrolase_1"/>
</dbReference>
<dbReference type="STRING" id="589385.SAMN05421504_108169"/>
<dbReference type="OrthoDB" id="9814966at2"/>
<dbReference type="GO" id="GO:0003824">
    <property type="term" value="F:catalytic activity"/>
    <property type="evidence" value="ECO:0007669"/>
    <property type="project" value="UniProtKB-ARBA"/>
</dbReference>
<dbReference type="InterPro" id="IPR052897">
    <property type="entry name" value="Sec-Metab_Biosynth_Hydrolase"/>
</dbReference>
<feature type="domain" description="AB hydrolase-1" evidence="1">
    <location>
        <begin position="8"/>
        <end position="227"/>
    </location>
</feature>
<dbReference type="PANTHER" id="PTHR37017">
    <property type="entry name" value="AB HYDROLASE-1 DOMAIN-CONTAINING PROTEIN-RELATED"/>
    <property type="match status" value="1"/>
</dbReference>
<dbReference type="PANTHER" id="PTHR37017:SF11">
    <property type="entry name" value="ESTERASE_LIPASE_THIOESTERASE DOMAIN-CONTAINING PROTEIN"/>
    <property type="match status" value="1"/>
</dbReference>
<evidence type="ECO:0000313" key="3">
    <source>
        <dbReference type="Proteomes" id="UP000199515"/>
    </source>
</evidence>
<dbReference type="SUPFAM" id="SSF53474">
    <property type="entry name" value="alpha/beta-Hydrolases"/>
    <property type="match status" value="1"/>
</dbReference>
<dbReference type="Gene3D" id="3.40.50.1820">
    <property type="entry name" value="alpha/beta hydrolase"/>
    <property type="match status" value="1"/>
</dbReference>
<organism evidence="2 3">
    <name type="scientific">Amycolatopsis xylanica</name>
    <dbReference type="NCBI Taxonomy" id="589385"/>
    <lineage>
        <taxon>Bacteria</taxon>
        <taxon>Bacillati</taxon>
        <taxon>Actinomycetota</taxon>
        <taxon>Actinomycetes</taxon>
        <taxon>Pseudonocardiales</taxon>
        <taxon>Pseudonocardiaceae</taxon>
        <taxon>Amycolatopsis</taxon>
    </lineage>
</organism>
<evidence type="ECO:0000259" key="1">
    <source>
        <dbReference type="Pfam" id="PF12697"/>
    </source>
</evidence>
<dbReference type="EMBL" id="FNON01000008">
    <property type="protein sequence ID" value="SDY99330.1"/>
    <property type="molecule type" value="Genomic_DNA"/>
</dbReference>
<keyword evidence="3" id="KW-1185">Reference proteome</keyword>
<dbReference type="Pfam" id="PF12697">
    <property type="entry name" value="Abhydrolase_6"/>
    <property type="match status" value="1"/>
</dbReference>
<name>A0A1H3PE30_9PSEU</name>
<reference evidence="2 3" key="1">
    <citation type="submission" date="2016-10" db="EMBL/GenBank/DDBJ databases">
        <authorList>
            <person name="de Groot N.N."/>
        </authorList>
    </citation>
    <scope>NUCLEOTIDE SEQUENCE [LARGE SCALE GENOMIC DNA]</scope>
    <source>
        <strain evidence="2 3">CPCC 202699</strain>
    </source>
</reference>
<dbReference type="Proteomes" id="UP000199515">
    <property type="component" value="Unassembled WGS sequence"/>
</dbReference>
<sequence length="236" mass="24226">MTATKPTIVLVHGAFADSSSWTGVVAKLREQGYPVIAAANPLRGVESDAAYVADVVNGVDGPVVLAGHSYGGALISRAAAETPNVRALVYIAAFQPDNGESVFELSGRFPGGKLGPDTTNVLVTQGKPELSIKPENFAEVFAADVPAETAAIMAVTQRPVAEQALGAAFDGVPAWTKLPSWALIANHDNAIPAAAQEFMAKRASSQITRIDASHAVSVSQPGAVADVIIAAATQTA</sequence>
<evidence type="ECO:0000313" key="2">
    <source>
        <dbReference type="EMBL" id="SDY99330.1"/>
    </source>
</evidence>
<gene>
    <name evidence="2" type="ORF">SAMN05421504_108169</name>
</gene>
<proteinExistence type="predicted"/>
<dbReference type="InterPro" id="IPR029058">
    <property type="entry name" value="AB_hydrolase_fold"/>
</dbReference>
<dbReference type="AlphaFoldDB" id="A0A1H3PE30"/>
<protein>
    <submittedName>
        <fullName evidence="2">Pimeloyl-ACP methyl ester carboxylesterase</fullName>
    </submittedName>
</protein>
<accession>A0A1H3PE30</accession>